<dbReference type="Gene3D" id="3.50.50.60">
    <property type="entry name" value="FAD/NAD(P)-binding domain"/>
    <property type="match status" value="1"/>
</dbReference>
<dbReference type="Pfam" id="PF00890">
    <property type="entry name" value="FAD_binding_2"/>
    <property type="match status" value="1"/>
</dbReference>
<dbReference type="InterPro" id="IPR037099">
    <property type="entry name" value="Fum_R/Succ_DH_flav-like_C_sf"/>
</dbReference>
<dbReference type="GO" id="GO:0033765">
    <property type="term" value="F:steroid dehydrogenase activity, acting on the CH-CH group of donors"/>
    <property type="evidence" value="ECO:0007669"/>
    <property type="project" value="UniProtKB-ARBA"/>
</dbReference>
<dbReference type="GO" id="GO:0005886">
    <property type="term" value="C:plasma membrane"/>
    <property type="evidence" value="ECO:0007669"/>
    <property type="project" value="TreeGrafter"/>
</dbReference>
<accession>A0A1E5L443</accession>
<reference evidence="5 6" key="1">
    <citation type="submission" date="2016-09" db="EMBL/GenBank/DDBJ databases">
        <title>Desulfuribacillus arsenicus sp. nov., an obligately anaerobic, dissimilatory arsenic- and antimonate-reducing bacterium isolated from anoxic sediments.</title>
        <authorList>
            <person name="Abin C.A."/>
            <person name="Hollibaugh J.T."/>
        </authorList>
    </citation>
    <scope>NUCLEOTIDE SEQUENCE [LARGE SCALE GENOMIC DNA]</scope>
    <source>
        <strain evidence="5 6">MLFW-2</strain>
    </source>
</reference>
<dbReference type="PANTHER" id="PTHR11632">
    <property type="entry name" value="SUCCINATE DEHYDROGENASE 2 FLAVOPROTEIN SUBUNIT"/>
    <property type="match status" value="1"/>
</dbReference>
<dbReference type="SUPFAM" id="SSF51905">
    <property type="entry name" value="FAD/NAD(P)-binding domain"/>
    <property type="match status" value="1"/>
</dbReference>
<name>A0A1E5L443_9FIRM</name>
<dbReference type="Gene3D" id="1.20.58.100">
    <property type="entry name" value="Fumarate reductase/succinate dehydrogenase flavoprotein-like, C-terminal domain"/>
    <property type="match status" value="1"/>
</dbReference>
<evidence type="ECO:0000313" key="5">
    <source>
        <dbReference type="EMBL" id="OEH84854.1"/>
    </source>
</evidence>
<dbReference type="SUPFAM" id="SSF46977">
    <property type="entry name" value="Succinate dehydrogenase/fumarate reductase flavoprotein C-terminal domain"/>
    <property type="match status" value="1"/>
</dbReference>
<dbReference type="InterPro" id="IPR036188">
    <property type="entry name" value="FAD/NAD-bd_sf"/>
</dbReference>
<dbReference type="InterPro" id="IPR030664">
    <property type="entry name" value="SdhA/FrdA/AprA"/>
</dbReference>
<evidence type="ECO:0000256" key="1">
    <source>
        <dbReference type="ARBA" id="ARBA00022630"/>
    </source>
</evidence>
<dbReference type="GO" id="GO:0009055">
    <property type="term" value="F:electron transfer activity"/>
    <property type="evidence" value="ECO:0007669"/>
    <property type="project" value="TreeGrafter"/>
</dbReference>
<dbReference type="SUPFAM" id="SSF56425">
    <property type="entry name" value="Succinate dehydrogenase/fumarate reductase flavoprotein, catalytic domain"/>
    <property type="match status" value="1"/>
</dbReference>
<feature type="domain" description="Fumarate reductase/succinate dehydrogenase flavoprotein-like C-terminal" evidence="4">
    <location>
        <begin position="460"/>
        <end position="573"/>
    </location>
</feature>
<dbReference type="Proteomes" id="UP000095255">
    <property type="component" value="Unassembled WGS sequence"/>
</dbReference>
<organism evidence="5 6">
    <name type="scientific">Desulfuribacillus stibiiarsenatis</name>
    <dbReference type="NCBI Taxonomy" id="1390249"/>
    <lineage>
        <taxon>Bacteria</taxon>
        <taxon>Bacillati</taxon>
        <taxon>Bacillota</taxon>
        <taxon>Desulfuribacillia</taxon>
        <taxon>Desulfuribacillales</taxon>
        <taxon>Desulfuribacillaceae</taxon>
        <taxon>Desulfuribacillus</taxon>
    </lineage>
</organism>
<evidence type="ECO:0000259" key="4">
    <source>
        <dbReference type="Pfam" id="PF02910"/>
    </source>
</evidence>
<dbReference type="NCBIfam" id="NF005331">
    <property type="entry name" value="PRK06854.1-2"/>
    <property type="match status" value="1"/>
</dbReference>
<sequence length="586" mass="65366">MGGEESLKLKHSVQHISTDLLIIGGGTAGCLAAIEAKELNPDVKVTILEKANIERSGCLAAGMNAINAYLNPGETAESFTKYVRYDACGLLREDLVLSQAREFEYVVKKVESWGLPILKDDKGNYQPRGRWNIKINGEKLKPIIAKKALDMGVEVINRAFATNYITENGVVKGAFAASTKKEEFYVIQAKKTIIATGGAAGIYKPNNTADSRHKIWYSPFNAGAGYAMGIRAGAEMTSFEHRFIALRTKDIISPTGTLALGFGAPQVNANKEKFMQTKFAHVGGEGAPTPYRVYGPTKEMKEGRGPCYMDTTHLSKEQAYELKKSFLDMYPDIVLYWAANGIEPDQEPIELQGTEPYIMGGHNQAGYWIDPDRKTTLEGLFAAGDVAGGAPFKFVSGCFAEGVIAARKAITELGEVEANSASENLDVDALAEQEIDRVFGPLERYVEGQTGVTYEEMEGRLQKIMDEYAGGVSSYYEMSEPRLKIAEKRLKQLRSQIPFLVAKDTFELMNVHEVIDRLDVAEVLVQHLLHRKETRWPAYQSRTDYPERNDMQWLKFVNSYRNQEGEIQMVERPYEQIVPGNRYLPR</sequence>
<dbReference type="AlphaFoldDB" id="A0A1E5L443"/>
<protein>
    <submittedName>
        <fullName evidence="5">Adenylylsulfate reductase</fullName>
    </submittedName>
</protein>
<evidence type="ECO:0000259" key="3">
    <source>
        <dbReference type="Pfam" id="PF00890"/>
    </source>
</evidence>
<dbReference type="InterPro" id="IPR027477">
    <property type="entry name" value="Succ_DH/fumarate_Rdtase_cat_sf"/>
</dbReference>
<keyword evidence="1" id="KW-0285">Flavoprotein</keyword>
<dbReference type="InterPro" id="IPR015939">
    <property type="entry name" value="Fum_Rdtase/Succ_DH_flav-like_C"/>
</dbReference>
<dbReference type="GO" id="GO:0050660">
    <property type="term" value="F:flavin adenine dinucleotide binding"/>
    <property type="evidence" value="ECO:0007669"/>
    <property type="project" value="TreeGrafter"/>
</dbReference>
<gene>
    <name evidence="5" type="ORF">BHU72_06570</name>
</gene>
<dbReference type="STRING" id="1390249.BHU72_06570"/>
<dbReference type="InterPro" id="IPR003953">
    <property type="entry name" value="FAD-dep_OxRdtase_2_FAD-bd"/>
</dbReference>
<dbReference type="EMBL" id="MJAT01000035">
    <property type="protein sequence ID" value="OEH84854.1"/>
    <property type="molecule type" value="Genomic_DNA"/>
</dbReference>
<dbReference type="Gene3D" id="3.90.700.10">
    <property type="entry name" value="Succinate dehydrogenase/fumarate reductase flavoprotein, catalytic domain"/>
    <property type="match status" value="1"/>
</dbReference>
<dbReference type="PRINTS" id="PR00411">
    <property type="entry name" value="PNDRDTASEI"/>
</dbReference>
<dbReference type="GO" id="GO:0000104">
    <property type="term" value="F:succinate dehydrogenase activity"/>
    <property type="evidence" value="ECO:0007669"/>
    <property type="project" value="TreeGrafter"/>
</dbReference>
<feature type="domain" description="FAD-dependent oxidoreductase 2 FAD-binding" evidence="3">
    <location>
        <begin position="19"/>
        <end position="389"/>
    </location>
</feature>
<proteinExistence type="predicted"/>
<evidence type="ECO:0000256" key="2">
    <source>
        <dbReference type="ARBA" id="ARBA00023002"/>
    </source>
</evidence>
<dbReference type="GO" id="GO:0009061">
    <property type="term" value="P:anaerobic respiration"/>
    <property type="evidence" value="ECO:0007669"/>
    <property type="project" value="TreeGrafter"/>
</dbReference>
<keyword evidence="2" id="KW-0560">Oxidoreductase</keyword>
<dbReference type="Pfam" id="PF02910">
    <property type="entry name" value="Succ_DH_flav_C"/>
    <property type="match status" value="1"/>
</dbReference>
<dbReference type="PIRSF" id="PIRSF000171">
    <property type="entry name" value="SDHA_APRA_LASPO"/>
    <property type="match status" value="1"/>
</dbReference>
<evidence type="ECO:0000313" key="6">
    <source>
        <dbReference type="Proteomes" id="UP000095255"/>
    </source>
</evidence>
<keyword evidence="6" id="KW-1185">Reference proteome</keyword>
<comment type="caution">
    <text evidence="5">The sequence shown here is derived from an EMBL/GenBank/DDBJ whole genome shotgun (WGS) entry which is preliminary data.</text>
</comment>
<dbReference type="PRINTS" id="PR00368">
    <property type="entry name" value="FADPNR"/>
</dbReference>
<dbReference type="PANTHER" id="PTHR11632:SF51">
    <property type="entry name" value="SUCCINATE DEHYDROGENASE [UBIQUINONE] FLAVOPROTEIN SUBUNIT, MITOCHONDRIAL"/>
    <property type="match status" value="1"/>
</dbReference>